<proteinExistence type="predicted"/>
<feature type="signal peptide" evidence="2">
    <location>
        <begin position="1"/>
        <end position="22"/>
    </location>
</feature>
<sequence length="582" mass="66552">MKLRFGFLISLVFLLLFVTACKGNEQANNDKQEDEKKDEDVVVETPVDEDEDEDGETDTEDKELIFPEESTFFSTVYIEEKSTLRTESDGDLWPAAWSDDDYLYTANGDGKGFNLSSGWGDLVVNRVSGHPNDNNLQGERLASGAIVGLVWSDPKKYNKKPTGMVSVNGDLYLAVQDLNKEEGAKTFNDVPASTILKSTDKGQTWEWDREKPMFDNYVFTTVMFLDYGKDGENNTFDDYVYAYGLDNNWRDSFSDTVEDPTKLYLARMPKDGIQDVSKWEFYTGDLDGNAQWSEPGKIEDRKPVLQDDRRVYSKIENPGLRDMSVISQGSIVYNKPLNRYIYSSWTEYTFEFYEAPTPWGPWKRFLSKDFGHYPWSEDKHGGYATVIPSKFISDDGKDMWVNSQTFMGGIQNYAFSLRKMRVTPYEETTAENAKGEQNLAVDGQDVTPISRTMHFGVEGLINNGNKEENEDSWNNELKEEDYWGYTWSRAYNLNNVVYTTGNVFFNGGWFTDLRVQVRQNFEWIDVENVSISPDYPNDETAGVNQTYTLSFDDTWGDGVRIIGTPGGSTNFTSIAELEVYYK</sequence>
<evidence type="ECO:0000259" key="3">
    <source>
        <dbReference type="Pfam" id="PF13810"/>
    </source>
</evidence>
<organism evidence="4 5">
    <name type="scientific">Lederbergia graminis</name>
    <dbReference type="NCBI Taxonomy" id="735518"/>
    <lineage>
        <taxon>Bacteria</taxon>
        <taxon>Bacillati</taxon>
        <taxon>Bacillota</taxon>
        <taxon>Bacilli</taxon>
        <taxon>Bacillales</taxon>
        <taxon>Bacillaceae</taxon>
        <taxon>Lederbergia</taxon>
    </lineage>
</organism>
<feature type="compositionally biased region" description="Basic and acidic residues" evidence="1">
    <location>
        <begin position="28"/>
        <end position="40"/>
    </location>
</feature>
<evidence type="ECO:0000256" key="2">
    <source>
        <dbReference type="SAM" id="SignalP"/>
    </source>
</evidence>
<evidence type="ECO:0000313" key="4">
    <source>
        <dbReference type="EMBL" id="MFC5464556.1"/>
    </source>
</evidence>
<dbReference type="InterPro" id="IPR025442">
    <property type="entry name" value="DUF4185"/>
</dbReference>
<feature type="chain" id="PRO_5045731789" evidence="2">
    <location>
        <begin position="23"/>
        <end position="582"/>
    </location>
</feature>
<evidence type="ECO:0000313" key="5">
    <source>
        <dbReference type="Proteomes" id="UP001596147"/>
    </source>
</evidence>
<dbReference type="RefSeq" id="WP_382349560.1">
    <property type="nucleotide sequence ID" value="NZ_JBHSMC010000010.1"/>
</dbReference>
<dbReference type="EMBL" id="JBHSMC010000010">
    <property type="protein sequence ID" value="MFC5464556.1"/>
    <property type="molecule type" value="Genomic_DNA"/>
</dbReference>
<dbReference type="Pfam" id="PF13810">
    <property type="entry name" value="DUF4185"/>
    <property type="match status" value="1"/>
</dbReference>
<evidence type="ECO:0000256" key="1">
    <source>
        <dbReference type="SAM" id="MobiDB-lite"/>
    </source>
</evidence>
<dbReference type="Gene3D" id="2.60.120.260">
    <property type="entry name" value="Galactose-binding domain-like"/>
    <property type="match status" value="1"/>
</dbReference>
<feature type="region of interest" description="Disordered" evidence="1">
    <location>
        <begin position="26"/>
        <end position="61"/>
    </location>
</feature>
<feature type="compositionally biased region" description="Acidic residues" evidence="1">
    <location>
        <begin position="46"/>
        <end position="61"/>
    </location>
</feature>
<dbReference type="Proteomes" id="UP001596147">
    <property type="component" value="Unassembled WGS sequence"/>
</dbReference>
<protein>
    <submittedName>
        <fullName evidence="4">DUF4185 domain-containing protein</fullName>
    </submittedName>
</protein>
<reference evidence="5" key="1">
    <citation type="journal article" date="2019" name="Int. J. Syst. Evol. Microbiol.">
        <title>The Global Catalogue of Microorganisms (GCM) 10K type strain sequencing project: providing services to taxonomists for standard genome sequencing and annotation.</title>
        <authorList>
            <consortium name="The Broad Institute Genomics Platform"/>
            <consortium name="The Broad Institute Genome Sequencing Center for Infectious Disease"/>
            <person name="Wu L."/>
            <person name="Ma J."/>
        </authorList>
    </citation>
    <scope>NUCLEOTIDE SEQUENCE [LARGE SCALE GENOMIC DNA]</scope>
    <source>
        <strain evidence="5">CGMCC 1.12237</strain>
    </source>
</reference>
<dbReference type="PROSITE" id="PS51257">
    <property type="entry name" value="PROKAR_LIPOPROTEIN"/>
    <property type="match status" value="1"/>
</dbReference>
<feature type="domain" description="DUF4185" evidence="3">
    <location>
        <begin position="102"/>
        <end position="363"/>
    </location>
</feature>
<comment type="caution">
    <text evidence="4">The sequence shown here is derived from an EMBL/GenBank/DDBJ whole genome shotgun (WGS) entry which is preliminary data.</text>
</comment>
<name>A0ABW0LID6_9BACI</name>
<accession>A0ABW0LID6</accession>
<gene>
    <name evidence="4" type="ORF">ACFPM4_07310</name>
</gene>
<keyword evidence="2" id="KW-0732">Signal</keyword>
<keyword evidence="5" id="KW-1185">Reference proteome</keyword>